<accession>A0A098DAH8</accession>
<reference evidence="2 3" key="2">
    <citation type="journal article" date="2010" name="Nature">
        <title>Comparative genomics reveals mobile pathogenicity chromosomes in Fusarium.</title>
        <authorList>
            <person name="Ma L.J."/>
            <person name="van der Does H.C."/>
            <person name="Borkovich K.A."/>
            <person name="Coleman J.J."/>
            <person name="Daboussi M.J."/>
            <person name="Di Pietro A."/>
            <person name="Dufresne M."/>
            <person name="Freitag M."/>
            <person name="Grabherr M."/>
            <person name="Henrissat B."/>
            <person name="Houterman P.M."/>
            <person name="Kang S."/>
            <person name="Shim W.B."/>
            <person name="Woloshuk C."/>
            <person name="Xie X."/>
            <person name="Xu J.R."/>
            <person name="Antoniw J."/>
            <person name="Baker S.E."/>
            <person name="Bluhm B.H."/>
            <person name="Breakspear A."/>
            <person name="Brown D.W."/>
            <person name="Butchko R.A."/>
            <person name="Chapman S."/>
            <person name="Coulson R."/>
            <person name="Coutinho P.M."/>
            <person name="Danchin E.G."/>
            <person name="Diener A."/>
            <person name="Gale L.R."/>
            <person name="Gardiner D.M."/>
            <person name="Goff S."/>
            <person name="Hammond-Kosack K.E."/>
            <person name="Hilburn K."/>
            <person name="Hua-Van A."/>
            <person name="Jonkers W."/>
            <person name="Kazan K."/>
            <person name="Kodira C.D."/>
            <person name="Koehrsen M."/>
            <person name="Kumar L."/>
            <person name="Lee Y.H."/>
            <person name="Li L."/>
            <person name="Manners J.M."/>
            <person name="Miranda-Saavedra D."/>
            <person name="Mukherjee M."/>
            <person name="Park G."/>
            <person name="Park J."/>
            <person name="Park S.Y."/>
            <person name="Proctor R.H."/>
            <person name="Regev A."/>
            <person name="Ruiz-Roldan M.C."/>
            <person name="Sain D."/>
            <person name="Sakthikumar S."/>
            <person name="Sykes S."/>
            <person name="Schwartz D.C."/>
            <person name="Turgeon B.G."/>
            <person name="Wapinski I."/>
            <person name="Yoder O."/>
            <person name="Young S."/>
            <person name="Zeng Q."/>
            <person name="Zhou S."/>
            <person name="Galagan J."/>
            <person name="Cuomo C.A."/>
            <person name="Kistler H.C."/>
            <person name="Rep M."/>
        </authorList>
    </citation>
    <scope>GENOME REANNOTATION</scope>
    <source>
        <strain evidence="3">ATCC MYA-4620 / CBS 123657 / FGSC 9075 / NRRL 31084 / PH-1</strain>
        <strain evidence="2">PH-1 / ATCC MYA-4620 / FGSC 9075 / NRRL 31084</strain>
    </source>
</reference>
<evidence type="ECO:0000313" key="1">
    <source>
        <dbReference type="EMBL" id="CEF75934.1"/>
    </source>
</evidence>
<dbReference type="InParanoid" id="I1SA94"/>
<dbReference type="HOGENOM" id="CLU_1294512_0_0_1"/>
<reference evidence="1 3" key="3">
    <citation type="journal article" date="2015" name="BMC Genomics">
        <title>The completed genome sequence of the pathogenic ascomycete fungus Fusarium graminearum.</title>
        <authorList>
            <person name="King R."/>
            <person name="Urban M."/>
            <person name="Hammond-Kosack M.C."/>
            <person name="Hassani-Pak K."/>
            <person name="Hammond-Kosack K.E."/>
        </authorList>
    </citation>
    <scope>NUCLEOTIDE SEQUENCE [LARGE SCALE GENOMIC DNA]</scope>
    <source>
        <strain evidence="3">ATCC MYA-4620 / CBS 123657 / FGSC 9075 / NRRL 31084 / PH-1</strain>
        <strain evidence="1">PH-1</strain>
    </source>
</reference>
<organism evidence="1 3">
    <name type="scientific">Gibberella zeae (strain ATCC MYA-4620 / CBS 123657 / FGSC 9075 / NRRL 31084 / PH-1)</name>
    <name type="common">Wheat head blight fungus</name>
    <name type="synonym">Fusarium graminearum</name>
    <dbReference type="NCBI Taxonomy" id="229533"/>
    <lineage>
        <taxon>Eukaryota</taxon>
        <taxon>Fungi</taxon>
        <taxon>Dikarya</taxon>
        <taxon>Ascomycota</taxon>
        <taxon>Pezizomycotina</taxon>
        <taxon>Sordariomycetes</taxon>
        <taxon>Hypocreomycetidae</taxon>
        <taxon>Hypocreales</taxon>
        <taxon>Nectriaceae</taxon>
        <taxon>Fusarium</taxon>
    </lineage>
</organism>
<keyword evidence="3" id="KW-1185">Reference proteome</keyword>
<reference evidence="2" key="4">
    <citation type="submission" date="2017-01" db="UniProtKB">
        <authorList>
            <consortium name="EnsemblFungi"/>
        </authorList>
    </citation>
    <scope>IDENTIFICATION</scope>
    <source>
        <strain evidence="2">PH-1 / ATCC MYA-4620 / FGSC 9075 / NRRL 31084</strain>
    </source>
</reference>
<evidence type="ECO:0000313" key="3">
    <source>
        <dbReference type="Proteomes" id="UP000070720"/>
    </source>
</evidence>
<dbReference type="EMBL" id="HG970332">
    <property type="protein sequence ID" value="CEF75934.1"/>
    <property type="molecule type" value="Genomic_DNA"/>
</dbReference>
<dbReference type="EnsemblFungi" id="CEF75934">
    <property type="protein sequence ID" value="CEF75934"/>
    <property type="gene ID" value="FGRRES_13775"/>
</dbReference>
<dbReference type="RefSeq" id="XP_011319490.1">
    <property type="nucleotide sequence ID" value="XM_011321188.1"/>
</dbReference>
<accession>I1SA94</accession>
<proteinExistence type="predicted"/>
<sequence length="213" mass="24110">MEDPGFIHIADNDDNEFTGITTPRSIYDKFFMSGSGSWSGSGRIRDRCSGGKLLTFGGGPWPPVNVPRFHQSFRRSPLSLETSTSPTLAYNHGYDLSDDPFCCVHLESWSQERPDTTTELACRPFRRLQFPKTQPSDKPTELAVHTPTKHITFIFRSSMTIPCHHASWSRPGIIYQLMHELFYKTKGVNSLGAATKLAIMRSLSKPVWLHVMY</sequence>
<dbReference type="KEGG" id="fgr:FGSG_13775"/>
<dbReference type="OrthoDB" id="5096689at2759"/>
<dbReference type="Proteomes" id="UP000070720">
    <property type="component" value="Chromosome 1"/>
</dbReference>
<reference evidence="2 3" key="1">
    <citation type="journal article" date="2007" name="Science">
        <title>The Fusarium graminearum genome reveals a link between localized polymorphism and pathogen specialization.</title>
        <authorList>
            <person name="Cuomo C.A."/>
            <person name="Gueldener U."/>
            <person name="Xu J.-R."/>
            <person name="Trail F."/>
            <person name="Turgeon B.G."/>
            <person name="Di Pietro A."/>
            <person name="Walton J.D."/>
            <person name="Ma L.-J."/>
            <person name="Baker S.E."/>
            <person name="Rep M."/>
            <person name="Adam G."/>
            <person name="Antoniw J."/>
            <person name="Baldwin T."/>
            <person name="Calvo S.E."/>
            <person name="Chang Y.-L."/>
            <person name="DeCaprio D."/>
            <person name="Gale L.R."/>
            <person name="Gnerre S."/>
            <person name="Goswami R.S."/>
            <person name="Hammond-Kosack K."/>
            <person name="Harris L.J."/>
            <person name="Hilburn K."/>
            <person name="Kennell J.C."/>
            <person name="Kroken S."/>
            <person name="Magnuson J.K."/>
            <person name="Mannhaupt G."/>
            <person name="Mauceli E.W."/>
            <person name="Mewes H.-W."/>
            <person name="Mitterbauer R."/>
            <person name="Muehlbauer G."/>
            <person name="Muensterkoetter M."/>
            <person name="Nelson D."/>
            <person name="O'Donnell K."/>
            <person name="Ouellet T."/>
            <person name="Qi W."/>
            <person name="Quesneville H."/>
            <person name="Roncero M.I.G."/>
            <person name="Seong K.-Y."/>
            <person name="Tetko I.V."/>
            <person name="Urban M."/>
            <person name="Waalwijk C."/>
            <person name="Ward T.J."/>
            <person name="Yao J."/>
            <person name="Birren B.W."/>
            <person name="Kistler H.C."/>
        </authorList>
    </citation>
    <scope>NUCLEOTIDE SEQUENCE [LARGE SCALE GENOMIC DNA]</scope>
    <source>
        <strain evidence="3">ATCC MYA-4620 / CBS 123657 / FGSC 9075 / NRRL 31084 / PH-1</strain>
        <strain evidence="2">PH-1 / ATCC MYA-4620 / FGSC 9075 / NRRL 31084</strain>
    </source>
</reference>
<evidence type="ECO:0000313" key="2">
    <source>
        <dbReference type="EnsemblFungi" id="CEF75934"/>
    </source>
</evidence>
<protein>
    <submittedName>
        <fullName evidence="1">Chromosome 1, complete genome</fullName>
    </submittedName>
</protein>
<gene>
    <name evidence="1" type="ORF">FGRAMPH1_01T08261</name>
</gene>
<dbReference type="AlphaFoldDB" id="I1SA94"/>
<name>I1SA94_GIBZE</name>
<dbReference type="VEuPathDB" id="FungiDB:FGRAMPH1_01G08261"/>